<dbReference type="Proteomes" id="UP000760668">
    <property type="component" value="Unassembled WGS sequence"/>
</dbReference>
<evidence type="ECO:0000313" key="2">
    <source>
        <dbReference type="Proteomes" id="UP000760668"/>
    </source>
</evidence>
<sequence length="268" mass="28302">MKRILIKGAGDLATGTAVRLHRAGFPLVMTDIEQPTAVRRTVSFCQCMYDGTCVVEGITARRVYSGVEALAALEKGEIPVLNDPEAKILKELDFFAVVDAILAKKNVGTTIHDAPVVLALGPGFTAGVDCHGVIETQRGHDLGRLITDGSAVPNTGVPGDIGGYTTERIIRACADGTFEPVAAIGDQVQKGDLVARVDGQPVYALITGVVRGMLPAGLKVCKGMKSGDIDPRCEVRHCFTVSDKARAIGGGVLEGLLYFGKEKGLWND</sequence>
<organism evidence="1 2">
    <name type="scientific">Pseudoflavonifractor capillosus</name>
    <dbReference type="NCBI Taxonomy" id="106588"/>
    <lineage>
        <taxon>Bacteria</taxon>
        <taxon>Bacillati</taxon>
        <taxon>Bacillota</taxon>
        <taxon>Clostridia</taxon>
        <taxon>Eubacteriales</taxon>
        <taxon>Oscillospiraceae</taxon>
        <taxon>Pseudoflavonifractor</taxon>
    </lineage>
</organism>
<evidence type="ECO:0000313" key="1">
    <source>
        <dbReference type="EMBL" id="HJG87605.1"/>
    </source>
</evidence>
<accession>A0A921ST71</accession>
<dbReference type="EMBL" id="DYUC01000112">
    <property type="protein sequence ID" value="HJG87605.1"/>
    <property type="molecule type" value="Genomic_DNA"/>
</dbReference>
<protein>
    <submittedName>
        <fullName evidence="1">EF2563 family selenium-dependent molybdenum hydroxylase system protein</fullName>
    </submittedName>
</protein>
<dbReference type="InterPro" id="IPR017695">
    <property type="entry name" value="Se-dep_Mo_hydrolase_YqeB"/>
</dbReference>
<name>A0A921ST71_9FIRM</name>
<reference evidence="1" key="2">
    <citation type="submission" date="2021-09" db="EMBL/GenBank/DDBJ databases">
        <authorList>
            <person name="Gilroy R."/>
        </authorList>
    </citation>
    <scope>NUCLEOTIDE SEQUENCE</scope>
    <source>
        <strain evidence="1">CHK179-5677</strain>
    </source>
</reference>
<reference evidence="1" key="1">
    <citation type="journal article" date="2021" name="PeerJ">
        <title>Extensive microbial diversity within the chicken gut microbiome revealed by metagenomics and culture.</title>
        <authorList>
            <person name="Gilroy R."/>
            <person name="Ravi A."/>
            <person name="Getino M."/>
            <person name="Pursley I."/>
            <person name="Horton D.L."/>
            <person name="Alikhan N.F."/>
            <person name="Baker D."/>
            <person name="Gharbi K."/>
            <person name="Hall N."/>
            <person name="Watson M."/>
            <person name="Adriaenssens E.M."/>
            <person name="Foster-Nyarko E."/>
            <person name="Jarju S."/>
            <person name="Secka A."/>
            <person name="Antonio M."/>
            <person name="Oren A."/>
            <person name="Chaudhuri R.R."/>
            <person name="La Ragione R."/>
            <person name="Hildebrand F."/>
            <person name="Pallen M.J."/>
        </authorList>
    </citation>
    <scope>NUCLEOTIDE SEQUENCE</scope>
    <source>
        <strain evidence="1">CHK179-5677</strain>
    </source>
</reference>
<gene>
    <name evidence="1" type="ORF">K8V01_11410</name>
</gene>
<proteinExistence type="predicted"/>
<dbReference type="AlphaFoldDB" id="A0A921ST71"/>
<comment type="caution">
    <text evidence="1">The sequence shown here is derived from an EMBL/GenBank/DDBJ whole genome shotgun (WGS) entry which is preliminary data.</text>
</comment>
<dbReference type="NCBIfam" id="TIGR03309">
    <property type="entry name" value="matur_yqeB"/>
    <property type="match status" value="1"/>
</dbReference>
<dbReference type="RefSeq" id="WP_295368314.1">
    <property type="nucleotide sequence ID" value="NZ_DYUC01000112.1"/>
</dbReference>